<organism evidence="9 10">
    <name type="scientific">Bacteroides fluxus YIT 12057</name>
    <dbReference type="NCBI Taxonomy" id="763034"/>
    <lineage>
        <taxon>Bacteria</taxon>
        <taxon>Pseudomonadati</taxon>
        <taxon>Bacteroidota</taxon>
        <taxon>Bacteroidia</taxon>
        <taxon>Bacteroidales</taxon>
        <taxon>Bacteroidaceae</taxon>
        <taxon>Bacteroides</taxon>
    </lineage>
</organism>
<evidence type="ECO:0000256" key="1">
    <source>
        <dbReference type="ARBA" id="ARBA00004442"/>
    </source>
</evidence>
<dbReference type="HOGENOM" id="CLU_015553_1_1_10"/>
<protein>
    <submittedName>
        <fullName evidence="9">SusD family protein</fullName>
    </submittedName>
</protein>
<dbReference type="InterPro" id="IPR033985">
    <property type="entry name" value="SusD-like_N"/>
</dbReference>
<dbReference type="AlphaFoldDB" id="F3PX87"/>
<evidence type="ECO:0000259" key="8">
    <source>
        <dbReference type="Pfam" id="PF14322"/>
    </source>
</evidence>
<dbReference type="PROSITE" id="PS51257">
    <property type="entry name" value="PROKAR_LIPOPROTEIN"/>
    <property type="match status" value="1"/>
</dbReference>
<keyword evidence="4" id="KW-0472">Membrane</keyword>
<dbReference type="GeneID" id="86050767"/>
<dbReference type="Pfam" id="PF07980">
    <property type="entry name" value="SusD_RagB"/>
    <property type="match status" value="1"/>
</dbReference>
<dbReference type="Gene3D" id="1.25.40.390">
    <property type="match status" value="1"/>
</dbReference>
<evidence type="ECO:0000256" key="5">
    <source>
        <dbReference type="ARBA" id="ARBA00023237"/>
    </source>
</evidence>
<dbReference type="InterPro" id="IPR012944">
    <property type="entry name" value="SusD_RagB_dom"/>
</dbReference>
<comment type="caution">
    <text evidence="9">The sequence shown here is derived from an EMBL/GenBank/DDBJ whole genome shotgun (WGS) entry which is preliminary data.</text>
</comment>
<evidence type="ECO:0000256" key="2">
    <source>
        <dbReference type="ARBA" id="ARBA00006275"/>
    </source>
</evidence>
<comment type="subcellular location">
    <subcellularLocation>
        <location evidence="1">Cell outer membrane</location>
    </subcellularLocation>
</comment>
<accession>F3PX87</accession>
<feature type="domain" description="RagB/SusD" evidence="7">
    <location>
        <begin position="348"/>
        <end position="506"/>
    </location>
</feature>
<evidence type="ECO:0000259" key="7">
    <source>
        <dbReference type="Pfam" id="PF07980"/>
    </source>
</evidence>
<feature type="chain" id="PRO_5003301897" evidence="6">
    <location>
        <begin position="19"/>
        <end position="665"/>
    </location>
</feature>
<dbReference type="eggNOG" id="COG0702">
    <property type="taxonomic scope" value="Bacteria"/>
</dbReference>
<comment type="similarity">
    <text evidence="2">Belongs to the SusD family.</text>
</comment>
<dbReference type="Pfam" id="PF14322">
    <property type="entry name" value="SusD-like_3"/>
    <property type="match status" value="1"/>
</dbReference>
<dbReference type="SUPFAM" id="SSF48452">
    <property type="entry name" value="TPR-like"/>
    <property type="match status" value="1"/>
</dbReference>
<evidence type="ECO:0000313" key="9">
    <source>
        <dbReference type="EMBL" id="EGF52166.1"/>
    </source>
</evidence>
<keyword evidence="10" id="KW-1185">Reference proteome</keyword>
<feature type="domain" description="SusD-like N-terminal" evidence="8">
    <location>
        <begin position="22"/>
        <end position="220"/>
    </location>
</feature>
<gene>
    <name evidence="9" type="ORF">HMPREF9446_03377</name>
</gene>
<dbReference type="Proteomes" id="UP000003416">
    <property type="component" value="Unassembled WGS sequence"/>
</dbReference>
<dbReference type="InterPro" id="IPR011990">
    <property type="entry name" value="TPR-like_helical_dom_sf"/>
</dbReference>
<dbReference type="STRING" id="763034.HMPREF9446_03377"/>
<evidence type="ECO:0000256" key="3">
    <source>
        <dbReference type="ARBA" id="ARBA00022729"/>
    </source>
</evidence>
<evidence type="ECO:0000256" key="6">
    <source>
        <dbReference type="SAM" id="SignalP"/>
    </source>
</evidence>
<name>F3PX87_9BACE</name>
<reference evidence="9 10" key="1">
    <citation type="submission" date="2011-02" db="EMBL/GenBank/DDBJ databases">
        <authorList>
            <person name="Weinstock G."/>
            <person name="Sodergren E."/>
            <person name="Clifton S."/>
            <person name="Fulton L."/>
            <person name="Fulton B."/>
            <person name="Courtney L."/>
            <person name="Fronick C."/>
            <person name="Harrison M."/>
            <person name="Strong C."/>
            <person name="Farmer C."/>
            <person name="Delahaunty K."/>
            <person name="Markovic C."/>
            <person name="Hall O."/>
            <person name="Minx P."/>
            <person name="Tomlinson C."/>
            <person name="Mitreva M."/>
            <person name="Hou S."/>
            <person name="Chen J."/>
            <person name="Wollam A."/>
            <person name="Pepin K.H."/>
            <person name="Johnson M."/>
            <person name="Bhonagiri V."/>
            <person name="Zhang X."/>
            <person name="Suruliraj S."/>
            <person name="Warren W."/>
            <person name="Chinwalla A."/>
            <person name="Mardis E.R."/>
            <person name="Wilson R.K."/>
        </authorList>
    </citation>
    <scope>NUCLEOTIDE SEQUENCE [LARGE SCALE GENOMIC DNA]</scope>
    <source>
        <strain evidence="9 10">YIT 12057</strain>
    </source>
</reference>
<dbReference type="GO" id="GO:0009279">
    <property type="term" value="C:cell outer membrane"/>
    <property type="evidence" value="ECO:0007669"/>
    <property type="project" value="UniProtKB-SubCell"/>
</dbReference>
<feature type="signal peptide" evidence="6">
    <location>
        <begin position="1"/>
        <end position="18"/>
    </location>
</feature>
<dbReference type="RefSeq" id="WP_009126594.1">
    <property type="nucleotide sequence ID" value="NZ_GL882689.1"/>
</dbReference>
<evidence type="ECO:0000256" key="4">
    <source>
        <dbReference type="ARBA" id="ARBA00023136"/>
    </source>
</evidence>
<dbReference type="EMBL" id="AFBN01000096">
    <property type="protein sequence ID" value="EGF52166.1"/>
    <property type="molecule type" value="Genomic_DNA"/>
</dbReference>
<keyword evidence="3 6" id="KW-0732">Signal</keyword>
<evidence type="ECO:0000313" key="10">
    <source>
        <dbReference type="Proteomes" id="UP000003416"/>
    </source>
</evidence>
<dbReference type="CDD" id="cd08977">
    <property type="entry name" value="SusD"/>
    <property type="match status" value="1"/>
</dbReference>
<proteinExistence type="inferred from homology"/>
<keyword evidence="5" id="KW-0998">Cell outer membrane</keyword>
<sequence>MKKIFTILGISALALAFASCEDWLDMPSESKADSSSIFNTIGRAEMTTVGAYTYLHSQELGYQLLMGTDESASNESNSKYNVSNYDYTNLTGMLSKTYTWMYQAIEYSNVCISNLPKMKGATESEQKKINSLLGEALAIRAYAYWNLVRFYGDVPYADVPTAELATFSSSRVSRDTIYDHCVSDLQRAVKLLPWRSEGMVDTPERFTKNSAYGILARVALYAAGYSLRWDLNTVPYNAGTVEIAQRSDAARIKELYQIAADACKAVITKGENGLVENYDQLFRDLANQQYNRETMLEYGMFGTNAQDVRTGYTNGIPTSGTDKAGLGKGGSQMFAFPTFYFEFDENDQRRDVSVCNYGLRLSDKGNAYQMETFIGMGVGKYRINWKKVRGASDSKRDINWPLLRYSDVLLMYAEALNELNNGATAEAVDAVKKVRMRAFRDNASLMGEIPTGYQEFKDFLIKERKLELSNEGLRKSDLARWGILVDHLTAEKEKLVQLAKREGEYASVDVYRAYKLTSKPDFEDPTIALPYISMTEQDLVDMGLNEEALQIMHTLNNGSKGALKTNFYEADGKVYFKKEDVPAGAGKVEEVEYTILNMFSINSIKQKGNLCVEDVEGISSNNAWITGKTGVFYGMKKNMVEILPFNTTNIIDVNPGLAGQQHPCY</sequence>